<gene>
    <name evidence="2" type="ORF">Afe05nite_51090</name>
</gene>
<dbReference type="SUPFAM" id="SSF53335">
    <property type="entry name" value="S-adenosyl-L-methionine-dependent methyltransferases"/>
    <property type="match status" value="1"/>
</dbReference>
<proteinExistence type="predicted"/>
<reference evidence="2" key="1">
    <citation type="submission" date="2021-01" db="EMBL/GenBank/DDBJ databases">
        <title>Whole genome shotgun sequence of Actinoplanes ferrugineus NBRC 15555.</title>
        <authorList>
            <person name="Komaki H."/>
            <person name="Tamura T."/>
        </authorList>
    </citation>
    <scope>NUCLEOTIDE SEQUENCE</scope>
    <source>
        <strain evidence="2">NBRC 15555</strain>
    </source>
</reference>
<evidence type="ECO:0000313" key="2">
    <source>
        <dbReference type="EMBL" id="GIE13269.1"/>
    </source>
</evidence>
<organism evidence="2 3">
    <name type="scientific">Paractinoplanes ferrugineus</name>
    <dbReference type="NCBI Taxonomy" id="113564"/>
    <lineage>
        <taxon>Bacteria</taxon>
        <taxon>Bacillati</taxon>
        <taxon>Actinomycetota</taxon>
        <taxon>Actinomycetes</taxon>
        <taxon>Micromonosporales</taxon>
        <taxon>Micromonosporaceae</taxon>
        <taxon>Paractinoplanes</taxon>
    </lineage>
</organism>
<dbReference type="Gene3D" id="3.40.50.150">
    <property type="entry name" value="Vaccinia Virus protein VP39"/>
    <property type="match status" value="1"/>
</dbReference>
<dbReference type="AlphaFoldDB" id="A0A919J626"/>
<evidence type="ECO:0000259" key="1">
    <source>
        <dbReference type="Pfam" id="PF13649"/>
    </source>
</evidence>
<feature type="domain" description="Methyltransferase" evidence="1">
    <location>
        <begin position="87"/>
        <end position="183"/>
    </location>
</feature>
<comment type="caution">
    <text evidence="2">The sequence shown here is derived from an EMBL/GenBank/DDBJ whole genome shotgun (WGS) entry which is preliminary data.</text>
</comment>
<dbReference type="InterPro" id="IPR041698">
    <property type="entry name" value="Methyltransf_25"/>
</dbReference>
<dbReference type="Pfam" id="PF13649">
    <property type="entry name" value="Methyltransf_25"/>
    <property type="match status" value="1"/>
</dbReference>
<dbReference type="InterPro" id="IPR029063">
    <property type="entry name" value="SAM-dependent_MTases_sf"/>
</dbReference>
<dbReference type="Proteomes" id="UP000598174">
    <property type="component" value="Unassembled WGS sequence"/>
</dbReference>
<keyword evidence="3" id="KW-1185">Reference proteome</keyword>
<sequence length="302" mass="32208">MVRQQSGTDSETLVCELAGQFLKGGRLPSADCRRLTTATPAALYSDADFAALAVERQLEPGTDDGSRRPGARLREVELLPGNDRGRVLDLMCGVGNYLAAIVDAGQRYRSYLGIDVSTAALAVARSRYPAGPIRFVHADVSEDDTALEPCDTVLLTYEALNHVDFDAARRLLRRAAGALAPDGHILADLALADGLPASPFRTAAELPDGYRAGDPGPCVAVVEGVPTRAAPGVSIAYRVHHLAGDRCLFHFGYRQWYPTASTVARMVAAAGLVVSGEHRLHGPAGDEPDAAHRARHFVLAHR</sequence>
<evidence type="ECO:0000313" key="3">
    <source>
        <dbReference type="Proteomes" id="UP000598174"/>
    </source>
</evidence>
<accession>A0A919J626</accession>
<dbReference type="RefSeq" id="WP_203819713.1">
    <property type="nucleotide sequence ID" value="NZ_BAAABP010000052.1"/>
</dbReference>
<protein>
    <recommendedName>
        <fullName evidence="1">Methyltransferase domain-containing protein</fullName>
    </recommendedName>
</protein>
<name>A0A919J626_9ACTN</name>
<dbReference type="CDD" id="cd02440">
    <property type="entry name" value="AdoMet_MTases"/>
    <property type="match status" value="1"/>
</dbReference>
<dbReference type="EMBL" id="BOMM01000047">
    <property type="protein sequence ID" value="GIE13269.1"/>
    <property type="molecule type" value="Genomic_DNA"/>
</dbReference>